<dbReference type="OrthoDB" id="7679489at2"/>
<evidence type="ECO:0000313" key="2">
    <source>
        <dbReference type="EMBL" id="QGZ34040.1"/>
    </source>
</evidence>
<accession>A0A857C4W8</accession>
<reference evidence="2 3" key="1">
    <citation type="submission" date="2019-12" db="EMBL/GenBank/DDBJ databases">
        <title>The genome of Stappia indica PHM037.</title>
        <authorList>
            <person name="Kacar D."/>
            <person name="Galan B."/>
            <person name="Canedo L."/>
            <person name="Rodriguez P."/>
            <person name="de la Calle F."/>
            <person name="Garcia J.L."/>
        </authorList>
    </citation>
    <scope>NUCLEOTIDE SEQUENCE [LARGE SCALE GENOMIC DNA]</scope>
    <source>
        <strain evidence="2 3">PHM037</strain>
    </source>
</reference>
<name>A0A857C4W8_9HYPH</name>
<dbReference type="AlphaFoldDB" id="A0A857C4W8"/>
<protein>
    <submittedName>
        <fullName evidence="2">Uncharacterized protein</fullName>
    </submittedName>
</protein>
<gene>
    <name evidence="2" type="ORF">GH266_05660</name>
</gene>
<evidence type="ECO:0000256" key="1">
    <source>
        <dbReference type="SAM" id="Phobius"/>
    </source>
</evidence>
<feature type="transmembrane region" description="Helical" evidence="1">
    <location>
        <begin position="36"/>
        <end position="57"/>
    </location>
</feature>
<sequence>MWKLAAVLFIVIGPTMAGVFALVPMTFYGINAFEPWLLAVFAGVGLLLAVPVALLVARRLVAAMGPRPRTS</sequence>
<dbReference type="RefSeq" id="WP_158193025.1">
    <property type="nucleotide sequence ID" value="NZ_CP046908.1"/>
</dbReference>
<keyword evidence="1" id="KW-0812">Transmembrane</keyword>
<evidence type="ECO:0000313" key="3">
    <source>
        <dbReference type="Proteomes" id="UP000435648"/>
    </source>
</evidence>
<dbReference type="Proteomes" id="UP000435648">
    <property type="component" value="Chromosome"/>
</dbReference>
<keyword evidence="1" id="KW-0472">Membrane</keyword>
<dbReference type="EMBL" id="CP046908">
    <property type="protein sequence ID" value="QGZ34040.1"/>
    <property type="molecule type" value="Genomic_DNA"/>
</dbReference>
<organism evidence="2 3">
    <name type="scientific">Stappia indica</name>
    <dbReference type="NCBI Taxonomy" id="538381"/>
    <lineage>
        <taxon>Bacteria</taxon>
        <taxon>Pseudomonadati</taxon>
        <taxon>Pseudomonadota</taxon>
        <taxon>Alphaproteobacteria</taxon>
        <taxon>Hyphomicrobiales</taxon>
        <taxon>Stappiaceae</taxon>
        <taxon>Stappia</taxon>
    </lineage>
</organism>
<dbReference type="KEGG" id="siw:GH266_05660"/>
<keyword evidence="1" id="KW-1133">Transmembrane helix</keyword>
<proteinExistence type="predicted"/>